<dbReference type="RefSeq" id="WP_275565444.1">
    <property type="nucleotide sequence ID" value="NZ_JARGYC010000002.1"/>
</dbReference>
<keyword evidence="1" id="KW-0805">Transcription regulation</keyword>
<dbReference type="InterPro" id="IPR029016">
    <property type="entry name" value="GAF-like_dom_sf"/>
</dbReference>
<dbReference type="InterPro" id="IPR014757">
    <property type="entry name" value="Tscrpt_reg_IclR_C"/>
</dbReference>
<dbReference type="SUPFAM" id="SSF46785">
    <property type="entry name" value="Winged helix' DNA-binding domain"/>
    <property type="match status" value="1"/>
</dbReference>
<feature type="domain" description="HTH iclR-type" evidence="4">
    <location>
        <begin position="15"/>
        <end position="77"/>
    </location>
</feature>
<dbReference type="InterPro" id="IPR005471">
    <property type="entry name" value="Tscrpt_reg_IclR_N"/>
</dbReference>
<evidence type="ECO:0000256" key="2">
    <source>
        <dbReference type="ARBA" id="ARBA00023125"/>
    </source>
</evidence>
<evidence type="ECO:0000313" key="7">
    <source>
        <dbReference type="Proteomes" id="UP001220964"/>
    </source>
</evidence>
<comment type="caution">
    <text evidence="6">The sequence shown here is derived from an EMBL/GenBank/DDBJ whole genome shotgun (WGS) entry which is preliminary data.</text>
</comment>
<sequence length="270" mass="28927">MDGSDRTGDGPAYKVNVLDRAISVLQAFSVGAPHMTLAQLSRATGLHRSTVLRLLSTLAHSGLVIRDDETGQYSLGYELIAMAEVAKAGSGIADWARPVMKEIRDRLNETVALSVRSGDYRVDIDQLVANQPIRRVIAMGEHKLLTFGAPSLAIMSALPEAEAEAIVERLMPKTREAFPDFDIGAFRAQLQKVRERGYHEQHFQFGPGSWSGSVGFAGPVFGRRGEVVAAMGVSVPSGRMNDELRARAIAEVVEGCAAIGARLGRGGSAA</sequence>
<dbReference type="EMBL" id="JARGYC010000002">
    <property type="protein sequence ID" value="MDF0599296.1"/>
    <property type="molecule type" value="Genomic_DNA"/>
</dbReference>
<dbReference type="SUPFAM" id="SSF55781">
    <property type="entry name" value="GAF domain-like"/>
    <property type="match status" value="1"/>
</dbReference>
<evidence type="ECO:0000256" key="1">
    <source>
        <dbReference type="ARBA" id="ARBA00023015"/>
    </source>
</evidence>
<dbReference type="Pfam" id="PF09339">
    <property type="entry name" value="HTH_IclR"/>
    <property type="match status" value="1"/>
</dbReference>
<dbReference type="GO" id="GO:0003700">
    <property type="term" value="F:DNA-binding transcription factor activity"/>
    <property type="evidence" value="ECO:0007669"/>
    <property type="project" value="TreeGrafter"/>
</dbReference>
<dbReference type="InterPro" id="IPR036390">
    <property type="entry name" value="WH_DNA-bd_sf"/>
</dbReference>
<dbReference type="Gene3D" id="3.30.450.40">
    <property type="match status" value="1"/>
</dbReference>
<evidence type="ECO:0000259" key="4">
    <source>
        <dbReference type="PROSITE" id="PS51077"/>
    </source>
</evidence>
<dbReference type="AlphaFoldDB" id="A0AAE3NNS8"/>
<dbReference type="Pfam" id="PF01614">
    <property type="entry name" value="IclR_C"/>
    <property type="match status" value="1"/>
</dbReference>
<name>A0AAE3NNS8_9RHOB</name>
<dbReference type="PANTHER" id="PTHR30136:SF35">
    <property type="entry name" value="HTH-TYPE TRANSCRIPTIONAL REGULATOR RV1719"/>
    <property type="match status" value="1"/>
</dbReference>
<accession>A0AAE3NNS8</accession>
<reference evidence="6" key="1">
    <citation type="submission" date="2023-03" db="EMBL/GenBank/DDBJ databases">
        <title>Multiphase analysis and comparison of six strains from genera Psychromarinibacter, Lutimaribacter, and Maritimibacter, including a novel species: Psychromarinibacter sediminicola sp. nov.</title>
        <authorList>
            <person name="Wang Y.-H."/>
            <person name="Ye M.-Q."/>
            <person name="Du Z.-J."/>
        </authorList>
    </citation>
    <scope>NUCLEOTIDE SEQUENCE</scope>
    <source>
        <strain evidence="6">C21-152</strain>
    </source>
</reference>
<evidence type="ECO:0000259" key="5">
    <source>
        <dbReference type="PROSITE" id="PS51078"/>
    </source>
</evidence>
<protein>
    <submittedName>
        <fullName evidence="6">IclR family transcriptional regulator</fullName>
    </submittedName>
</protein>
<dbReference type="FunFam" id="1.10.10.10:FF:000056">
    <property type="entry name" value="IclR family transcriptional regulator"/>
    <property type="match status" value="1"/>
</dbReference>
<dbReference type="PROSITE" id="PS51077">
    <property type="entry name" value="HTH_ICLR"/>
    <property type="match status" value="1"/>
</dbReference>
<keyword evidence="2" id="KW-0238">DNA-binding</keyword>
<evidence type="ECO:0000256" key="3">
    <source>
        <dbReference type="ARBA" id="ARBA00023163"/>
    </source>
</evidence>
<dbReference type="InterPro" id="IPR050707">
    <property type="entry name" value="HTH_MetabolicPath_Reg"/>
</dbReference>
<dbReference type="Proteomes" id="UP001220964">
    <property type="component" value="Unassembled WGS sequence"/>
</dbReference>
<dbReference type="GO" id="GO:0003677">
    <property type="term" value="F:DNA binding"/>
    <property type="evidence" value="ECO:0007669"/>
    <property type="project" value="UniProtKB-KW"/>
</dbReference>
<dbReference type="InterPro" id="IPR036388">
    <property type="entry name" value="WH-like_DNA-bd_sf"/>
</dbReference>
<evidence type="ECO:0000313" key="6">
    <source>
        <dbReference type="EMBL" id="MDF0599296.1"/>
    </source>
</evidence>
<dbReference type="GO" id="GO:0045892">
    <property type="term" value="P:negative regulation of DNA-templated transcription"/>
    <property type="evidence" value="ECO:0007669"/>
    <property type="project" value="TreeGrafter"/>
</dbReference>
<dbReference type="SMART" id="SM00346">
    <property type="entry name" value="HTH_ICLR"/>
    <property type="match status" value="1"/>
</dbReference>
<organism evidence="6 7">
    <name type="scientific">Psychromarinibacter sediminicola</name>
    <dbReference type="NCBI Taxonomy" id="3033385"/>
    <lineage>
        <taxon>Bacteria</taxon>
        <taxon>Pseudomonadati</taxon>
        <taxon>Pseudomonadota</taxon>
        <taxon>Alphaproteobacteria</taxon>
        <taxon>Rhodobacterales</taxon>
        <taxon>Paracoccaceae</taxon>
        <taxon>Psychromarinibacter</taxon>
    </lineage>
</organism>
<gene>
    <name evidence="6" type="ORF">P1J78_00995</name>
</gene>
<dbReference type="Gene3D" id="1.10.10.10">
    <property type="entry name" value="Winged helix-like DNA-binding domain superfamily/Winged helix DNA-binding domain"/>
    <property type="match status" value="1"/>
</dbReference>
<keyword evidence="7" id="KW-1185">Reference proteome</keyword>
<dbReference type="PANTHER" id="PTHR30136">
    <property type="entry name" value="HELIX-TURN-HELIX TRANSCRIPTIONAL REGULATOR, ICLR FAMILY"/>
    <property type="match status" value="1"/>
</dbReference>
<proteinExistence type="predicted"/>
<feature type="domain" description="IclR-ED" evidence="5">
    <location>
        <begin position="78"/>
        <end position="265"/>
    </location>
</feature>
<dbReference type="PROSITE" id="PS51078">
    <property type="entry name" value="ICLR_ED"/>
    <property type="match status" value="1"/>
</dbReference>
<keyword evidence="3" id="KW-0804">Transcription</keyword>